<dbReference type="InterPro" id="IPR006669">
    <property type="entry name" value="MgtE_transporter"/>
</dbReference>
<evidence type="ECO:0000256" key="8">
    <source>
        <dbReference type="PROSITE-ProRule" id="PRU00703"/>
    </source>
</evidence>
<dbReference type="OrthoDB" id="9790355at2"/>
<dbReference type="Gene3D" id="1.25.60.10">
    <property type="entry name" value="MgtE N-terminal domain-like"/>
    <property type="match status" value="1"/>
</dbReference>
<dbReference type="Proteomes" id="UP000237889">
    <property type="component" value="Chromosome"/>
</dbReference>
<evidence type="ECO:0000256" key="6">
    <source>
        <dbReference type="ARBA" id="ARBA00022989"/>
    </source>
</evidence>
<dbReference type="SUPFAM" id="SSF158791">
    <property type="entry name" value="MgtE N-terminal domain-like"/>
    <property type="match status" value="1"/>
</dbReference>
<dbReference type="NCBIfam" id="TIGR00400">
    <property type="entry name" value="mgtE"/>
    <property type="match status" value="1"/>
</dbReference>
<protein>
    <recommendedName>
        <fullName evidence="9">Magnesium transporter MgtE</fullName>
    </recommendedName>
</protein>
<keyword evidence="7 9" id="KW-0472">Membrane</keyword>
<dbReference type="Pfam" id="PF01769">
    <property type="entry name" value="MgtE"/>
    <property type="match status" value="1"/>
</dbReference>
<sequence>MAETTSPAAMAEEWREKDWRDEEGELLPEVVELVQSILAAEDGASLKSLVSDAHEADLGALLAQLDAEDRSRAVALLGSDFDFNALNEVDETIRAEILEDMAPATVAEGIATLETDDAVAILEDLDEDERSAILDKLSPADSFALRRAFDYPEGSAGRRMKDEFIAVPPFWTVGQVIDHLREAADLPDDFTEIFIVDPGFHLQGHIRLDRLLRAKRPVVVTDILEEEMHTVGASEDQEDAALLFERYNLLSAPVVDEVNRLVGVLTVDDIVDVIEEEADEDIKALGGVKADEEISDSVWTTAKGRFRWLLINLVTAFLATTVLKSFEHQLEAMVALAVLAPIVASQGGSAATQTMTVAVRALATRELGPRNAWRIVRREVSVGLFNGIAFALITGTVASFWFTNAGIGVVIGLALVCNLVAGSLGGVLVPLALDRLKVDPAISSGPFVTTVTDVTGFFSFLMIASWWFRI</sequence>
<evidence type="ECO:0000313" key="12">
    <source>
        <dbReference type="Proteomes" id="UP000237889"/>
    </source>
</evidence>
<feature type="transmembrane region" description="Helical" evidence="9">
    <location>
        <begin position="407"/>
        <end position="433"/>
    </location>
</feature>
<evidence type="ECO:0000256" key="3">
    <source>
        <dbReference type="ARBA" id="ARBA00022448"/>
    </source>
</evidence>
<keyword evidence="8" id="KW-0129">CBS domain</keyword>
<keyword evidence="5 9" id="KW-0460">Magnesium</keyword>
<evidence type="ECO:0000256" key="7">
    <source>
        <dbReference type="ARBA" id="ARBA00023136"/>
    </source>
</evidence>
<dbReference type="Gene3D" id="1.10.357.20">
    <property type="entry name" value="SLC41 divalent cation transporters, integral membrane domain"/>
    <property type="match status" value="1"/>
</dbReference>
<dbReference type="SMART" id="SM00116">
    <property type="entry name" value="CBS"/>
    <property type="match status" value="2"/>
</dbReference>
<dbReference type="AlphaFoldDB" id="A0A2S0NAV2"/>
<keyword evidence="4 9" id="KW-0812">Transmembrane</keyword>
<dbReference type="InterPro" id="IPR006668">
    <property type="entry name" value="Mg_transptr_MgtE_intracell_dom"/>
</dbReference>
<organism evidence="11 12">
    <name type="scientific">Phreatobacter cathodiphilus</name>
    <dbReference type="NCBI Taxonomy" id="1868589"/>
    <lineage>
        <taxon>Bacteria</taxon>
        <taxon>Pseudomonadati</taxon>
        <taxon>Pseudomonadota</taxon>
        <taxon>Alphaproteobacteria</taxon>
        <taxon>Hyphomicrobiales</taxon>
        <taxon>Phreatobacteraceae</taxon>
        <taxon>Phreatobacter</taxon>
    </lineage>
</organism>
<dbReference type="InterPro" id="IPR038076">
    <property type="entry name" value="MgtE_N_sf"/>
</dbReference>
<dbReference type="GO" id="GO:0046872">
    <property type="term" value="F:metal ion binding"/>
    <property type="evidence" value="ECO:0007669"/>
    <property type="project" value="UniProtKB-KW"/>
</dbReference>
<dbReference type="GO" id="GO:0015095">
    <property type="term" value="F:magnesium ion transmembrane transporter activity"/>
    <property type="evidence" value="ECO:0007669"/>
    <property type="project" value="UniProtKB-UniRule"/>
</dbReference>
<dbReference type="KEGG" id="phr:C6569_09585"/>
<dbReference type="InterPro" id="IPR046342">
    <property type="entry name" value="CBS_dom_sf"/>
</dbReference>
<dbReference type="PROSITE" id="PS51371">
    <property type="entry name" value="CBS"/>
    <property type="match status" value="1"/>
</dbReference>
<comment type="subunit">
    <text evidence="9">Homodimer.</text>
</comment>
<evidence type="ECO:0000256" key="4">
    <source>
        <dbReference type="ARBA" id="ARBA00022692"/>
    </source>
</evidence>
<proteinExistence type="inferred from homology"/>
<evidence type="ECO:0000256" key="2">
    <source>
        <dbReference type="ARBA" id="ARBA00009749"/>
    </source>
</evidence>
<keyword evidence="3 9" id="KW-0813">Transport</keyword>
<comment type="caution">
    <text evidence="9">Lacks conserved residue(s) required for the propagation of feature annotation.</text>
</comment>
<dbReference type="RefSeq" id="WP_106748631.1">
    <property type="nucleotide sequence ID" value="NZ_CP027668.1"/>
</dbReference>
<dbReference type="InterPro" id="IPR000644">
    <property type="entry name" value="CBS_dom"/>
</dbReference>
<evidence type="ECO:0000313" key="11">
    <source>
        <dbReference type="EMBL" id="AVO45290.1"/>
    </source>
</evidence>
<evidence type="ECO:0000256" key="1">
    <source>
        <dbReference type="ARBA" id="ARBA00004141"/>
    </source>
</evidence>
<keyword evidence="9" id="KW-1003">Cell membrane</keyword>
<dbReference type="SUPFAM" id="SSF161093">
    <property type="entry name" value="MgtE membrane domain-like"/>
    <property type="match status" value="1"/>
</dbReference>
<dbReference type="PANTHER" id="PTHR43773:SF1">
    <property type="entry name" value="MAGNESIUM TRANSPORTER MGTE"/>
    <property type="match status" value="1"/>
</dbReference>
<dbReference type="SUPFAM" id="SSF54631">
    <property type="entry name" value="CBS-domain pair"/>
    <property type="match status" value="1"/>
</dbReference>
<dbReference type="InterPro" id="IPR036739">
    <property type="entry name" value="SLC41_membr_dom_sf"/>
</dbReference>
<dbReference type="EMBL" id="CP027668">
    <property type="protein sequence ID" value="AVO45290.1"/>
    <property type="molecule type" value="Genomic_DNA"/>
</dbReference>
<dbReference type="Pfam" id="PF03448">
    <property type="entry name" value="MgtE_N"/>
    <property type="match status" value="1"/>
</dbReference>
<gene>
    <name evidence="11" type="primary">mgtE</name>
    <name evidence="11" type="ORF">C6569_09585</name>
</gene>
<dbReference type="CDD" id="cd04606">
    <property type="entry name" value="CBS_pair_Mg_transporter"/>
    <property type="match status" value="1"/>
</dbReference>
<evidence type="ECO:0000259" key="10">
    <source>
        <dbReference type="PROSITE" id="PS51371"/>
    </source>
</evidence>
<accession>A0A2S0NAV2</accession>
<comment type="similarity">
    <text evidence="2 9">Belongs to the SLC41A transporter family.</text>
</comment>
<reference evidence="11 12" key="1">
    <citation type="submission" date="2018-03" db="EMBL/GenBank/DDBJ databases">
        <title>Genome sequencing of Phreatobacter sp.</title>
        <authorList>
            <person name="Kim S.-J."/>
            <person name="Heo J."/>
            <person name="Kwon S.-W."/>
        </authorList>
    </citation>
    <scope>NUCLEOTIDE SEQUENCE [LARGE SCALE GENOMIC DNA]</scope>
    <source>
        <strain evidence="11 12">S-12</strain>
    </source>
</reference>
<name>A0A2S0NAV2_9HYPH</name>
<comment type="subcellular location">
    <subcellularLocation>
        <location evidence="9">Cell membrane</location>
        <topology evidence="9">Multi-pass membrane protein</topology>
    </subcellularLocation>
    <subcellularLocation>
        <location evidence="1">Membrane</location>
        <topology evidence="1">Multi-pass membrane protein</topology>
    </subcellularLocation>
</comment>
<comment type="function">
    <text evidence="9">Acts as a magnesium transporter.</text>
</comment>
<keyword evidence="6 9" id="KW-1133">Transmembrane helix</keyword>
<keyword evidence="12" id="KW-1185">Reference proteome</keyword>
<dbReference type="PANTHER" id="PTHR43773">
    <property type="entry name" value="MAGNESIUM TRANSPORTER MGTE"/>
    <property type="match status" value="1"/>
</dbReference>
<evidence type="ECO:0000256" key="9">
    <source>
        <dbReference type="RuleBase" id="RU362011"/>
    </source>
</evidence>
<keyword evidence="9" id="KW-0479">Metal-binding</keyword>
<dbReference type="SMART" id="SM00924">
    <property type="entry name" value="MgtE_N"/>
    <property type="match status" value="1"/>
</dbReference>
<dbReference type="Pfam" id="PF00571">
    <property type="entry name" value="CBS"/>
    <property type="match status" value="1"/>
</dbReference>
<evidence type="ECO:0000256" key="5">
    <source>
        <dbReference type="ARBA" id="ARBA00022842"/>
    </source>
</evidence>
<feature type="transmembrane region" description="Helical" evidence="9">
    <location>
        <begin position="445"/>
        <end position="468"/>
    </location>
</feature>
<feature type="domain" description="CBS" evidence="10">
    <location>
        <begin position="224"/>
        <end position="280"/>
    </location>
</feature>
<dbReference type="GO" id="GO:0005886">
    <property type="term" value="C:plasma membrane"/>
    <property type="evidence" value="ECO:0007669"/>
    <property type="project" value="UniProtKB-SubCell"/>
</dbReference>
<dbReference type="Gene3D" id="3.10.580.10">
    <property type="entry name" value="CBS-domain"/>
    <property type="match status" value="1"/>
</dbReference>
<feature type="transmembrane region" description="Helical" evidence="9">
    <location>
        <begin position="380"/>
        <end position="401"/>
    </location>
</feature>
<dbReference type="InterPro" id="IPR006667">
    <property type="entry name" value="SLC41_membr_dom"/>
</dbReference>